<evidence type="ECO:0000256" key="2">
    <source>
        <dbReference type="ARBA" id="ARBA00029447"/>
    </source>
</evidence>
<dbReference type="Proteomes" id="UP001595378">
    <property type="component" value="Unassembled WGS sequence"/>
</dbReference>
<sequence>MELGKIELSGHEAIDLIPDSCGEVIVGCADLAGIVQSVMEASSRLRDEHQALQGTISTLEADQRQVAQACDESRLLSQRALASLGEGASLIQSSLGQITSLVELVEALSLHVTGFAAAMQQVQRCSRDIADLAETTNILALNATIEAARAGEAGRGFAVVASEVKELAFKTHKATDEITRTVDALGIEASQVIGQIENGSQASQTARNSVSRIEETISDVVRLVEEVDDQNDQIARASSMMTHHVLTVQDTIEGFNKAALDNEARLAQARTRIVDLEEMSNLMFDRIVHAGLCPRDLDMVEAAKKAAKEVADLASAALARGEITADALYDENYIEIPGSNPPRFRNRFCDWAHQHWRPVLDKVKASDPAILTTVCDDRNGYLPTHLTERSRTPTGDLAHDTAFCRNGRLIISEMDKRIKQSNADYTMAVYRHEGNGNGYIVVRQVNVPIIINGRRWGDYEISYQV</sequence>
<keyword evidence="6" id="KW-1185">Reference proteome</keyword>
<comment type="similarity">
    <text evidence="2">Belongs to the methyl-accepting chemotaxis (MCP) protein family.</text>
</comment>
<keyword evidence="1 3" id="KW-0807">Transducer</keyword>
<accession>A0ABV7E9U3</accession>
<evidence type="ECO:0000313" key="6">
    <source>
        <dbReference type="Proteomes" id="UP001595378"/>
    </source>
</evidence>
<comment type="caution">
    <text evidence="5">The sequence shown here is derived from an EMBL/GenBank/DDBJ whole genome shotgun (WGS) entry which is preliminary data.</text>
</comment>
<dbReference type="PROSITE" id="PS50111">
    <property type="entry name" value="CHEMOTAXIS_TRANSDUC_2"/>
    <property type="match status" value="1"/>
</dbReference>
<dbReference type="PANTHER" id="PTHR32089">
    <property type="entry name" value="METHYL-ACCEPTING CHEMOTAXIS PROTEIN MCPB"/>
    <property type="match status" value="1"/>
</dbReference>
<evidence type="ECO:0000313" key="5">
    <source>
        <dbReference type="EMBL" id="MFC3099473.1"/>
    </source>
</evidence>
<feature type="domain" description="Methyl-accepting transducer" evidence="4">
    <location>
        <begin position="20"/>
        <end position="256"/>
    </location>
</feature>
<evidence type="ECO:0000256" key="3">
    <source>
        <dbReference type="PROSITE-ProRule" id="PRU00284"/>
    </source>
</evidence>
<dbReference type="RefSeq" id="WP_336917315.1">
    <property type="nucleotide sequence ID" value="NZ_JBANRN010000001.1"/>
</dbReference>
<dbReference type="Pfam" id="PF00015">
    <property type="entry name" value="MCPsignal"/>
    <property type="match status" value="1"/>
</dbReference>
<evidence type="ECO:0000256" key="1">
    <source>
        <dbReference type="ARBA" id="ARBA00023224"/>
    </source>
</evidence>
<protein>
    <submittedName>
        <fullName evidence="5">Methyl-accepting chemotaxis protein</fullName>
    </submittedName>
</protein>
<dbReference type="EMBL" id="JBHRSU010000001">
    <property type="protein sequence ID" value="MFC3099473.1"/>
    <property type="molecule type" value="Genomic_DNA"/>
</dbReference>
<evidence type="ECO:0000259" key="4">
    <source>
        <dbReference type="PROSITE" id="PS50111"/>
    </source>
</evidence>
<dbReference type="SUPFAM" id="SSF58104">
    <property type="entry name" value="Methyl-accepting chemotaxis protein (MCP) signaling domain"/>
    <property type="match status" value="1"/>
</dbReference>
<gene>
    <name evidence="5" type="ORF">ACFODK_01035</name>
</gene>
<proteinExistence type="inferred from homology"/>
<dbReference type="InterPro" id="IPR004090">
    <property type="entry name" value="Chemotax_Me-accpt_rcpt"/>
</dbReference>
<organism evidence="5 6">
    <name type="scientific">Alteraurantiacibacter lauratis</name>
    <dbReference type="NCBI Taxonomy" id="2054627"/>
    <lineage>
        <taxon>Bacteria</taxon>
        <taxon>Pseudomonadati</taxon>
        <taxon>Pseudomonadota</taxon>
        <taxon>Alphaproteobacteria</taxon>
        <taxon>Sphingomonadales</taxon>
        <taxon>Erythrobacteraceae</taxon>
        <taxon>Alteraurantiacibacter</taxon>
    </lineage>
</organism>
<dbReference type="PRINTS" id="PR00260">
    <property type="entry name" value="CHEMTRNSDUCR"/>
</dbReference>
<reference evidence="6" key="1">
    <citation type="journal article" date="2019" name="Int. J. Syst. Evol. Microbiol.">
        <title>The Global Catalogue of Microorganisms (GCM) 10K type strain sequencing project: providing services to taxonomists for standard genome sequencing and annotation.</title>
        <authorList>
            <consortium name="The Broad Institute Genomics Platform"/>
            <consortium name="The Broad Institute Genome Sequencing Center for Infectious Disease"/>
            <person name="Wu L."/>
            <person name="Ma J."/>
        </authorList>
    </citation>
    <scope>NUCLEOTIDE SEQUENCE [LARGE SCALE GENOMIC DNA]</scope>
    <source>
        <strain evidence="6">KCTC 52606</strain>
    </source>
</reference>
<dbReference type="Gene3D" id="1.10.287.950">
    <property type="entry name" value="Methyl-accepting chemotaxis protein"/>
    <property type="match status" value="1"/>
</dbReference>
<name>A0ABV7E9U3_9SPHN</name>
<dbReference type="InterPro" id="IPR004089">
    <property type="entry name" value="MCPsignal_dom"/>
</dbReference>
<dbReference type="PANTHER" id="PTHR32089:SF112">
    <property type="entry name" value="LYSOZYME-LIKE PROTEIN-RELATED"/>
    <property type="match status" value="1"/>
</dbReference>
<dbReference type="SMART" id="SM00283">
    <property type="entry name" value="MA"/>
    <property type="match status" value="1"/>
</dbReference>